<evidence type="ECO:0000313" key="2">
    <source>
        <dbReference type="Proteomes" id="UP000677918"/>
    </source>
</evidence>
<proteinExistence type="predicted"/>
<comment type="caution">
    <text evidence="1">The sequence shown here is derived from an EMBL/GenBank/DDBJ whole genome shotgun (WGS) entry which is preliminary data.</text>
</comment>
<organism evidence="1 2">
    <name type="scientific">Xylanibacillus composti</name>
    <dbReference type="NCBI Taxonomy" id="1572762"/>
    <lineage>
        <taxon>Bacteria</taxon>
        <taxon>Bacillati</taxon>
        <taxon>Bacillota</taxon>
        <taxon>Bacilli</taxon>
        <taxon>Bacillales</taxon>
        <taxon>Paenibacillaceae</taxon>
        <taxon>Xylanibacillus</taxon>
    </lineage>
</organism>
<dbReference type="Proteomes" id="UP000677918">
    <property type="component" value="Unassembled WGS sequence"/>
</dbReference>
<dbReference type="AlphaFoldDB" id="A0A8J4H191"/>
<accession>A0A8J4H191</accession>
<protein>
    <recommendedName>
        <fullName evidence="3">Apea-like HEPN domain-containing protein</fullName>
    </recommendedName>
</protein>
<dbReference type="EMBL" id="BOVK01000022">
    <property type="protein sequence ID" value="GIQ69029.1"/>
    <property type="molecule type" value="Genomic_DNA"/>
</dbReference>
<evidence type="ECO:0000313" key="1">
    <source>
        <dbReference type="EMBL" id="GIQ69029.1"/>
    </source>
</evidence>
<evidence type="ECO:0008006" key="3">
    <source>
        <dbReference type="Google" id="ProtNLM"/>
    </source>
</evidence>
<sequence length="139" mass="16525">MYLNFSDKIPKMNVDEDIDIIRQTRNKVAHCKELDKVEYREIMKLLNKLIKDIDKAILLTEERDFVHKNQEYLKNTLSKISDTMKIFTKDFQDTISALLKSFQLSIKEMQKPFDNLRLGLMLNSNPFFFEKGNNDQEDN</sequence>
<name>A0A8J4H191_9BACL</name>
<reference evidence="1" key="1">
    <citation type="submission" date="2021-04" db="EMBL/GenBank/DDBJ databases">
        <title>Draft genome sequence of Xylanibacillus composti strain K13.</title>
        <authorList>
            <person name="Uke A."/>
            <person name="Chhe C."/>
            <person name="Baramee S."/>
            <person name="Kosugi A."/>
        </authorList>
    </citation>
    <scope>NUCLEOTIDE SEQUENCE</scope>
    <source>
        <strain evidence="1">K13</strain>
    </source>
</reference>
<gene>
    <name evidence="1" type="ORF">XYCOK13_18530</name>
</gene>
<keyword evidence="2" id="KW-1185">Reference proteome</keyword>